<evidence type="ECO:0000313" key="1">
    <source>
        <dbReference type="EMBL" id="PSK46248.1"/>
    </source>
</evidence>
<dbReference type="EMBL" id="PTQR01000080">
    <property type="protein sequence ID" value="TKX21511.1"/>
    <property type="molecule type" value="Genomic_DNA"/>
</dbReference>
<dbReference type="AlphaFoldDB" id="A0A2P7ZDG6"/>
<reference evidence="1 3" key="1">
    <citation type="submission" date="2017-05" db="EMBL/GenBank/DDBJ databases">
        <title>Draft genome sequence of Elsinoe australis.</title>
        <authorList>
            <person name="Cheng Q."/>
        </authorList>
    </citation>
    <scope>NUCLEOTIDE SEQUENCE [LARGE SCALE GENOMIC DNA]</scope>
    <source>
        <strain evidence="1 3">NL1</strain>
    </source>
</reference>
<dbReference type="Proteomes" id="UP000243723">
    <property type="component" value="Unassembled WGS sequence"/>
</dbReference>
<organism evidence="1 3">
    <name type="scientific">Elsinoe australis</name>
    <dbReference type="NCBI Taxonomy" id="40998"/>
    <lineage>
        <taxon>Eukaryota</taxon>
        <taxon>Fungi</taxon>
        <taxon>Dikarya</taxon>
        <taxon>Ascomycota</taxon>
        <taxon>Pezizomycotina</taxon>
        <taxon>Dothideomycetes</taxon>
        <taxon>Dothideomycetidae</taxon>
        <taxon>Myriangiales</taxon>
        <taxon>Elsinoaceae</taxon>
        <taxon>Elsinoe</taxon>
    </lineage>
</organism>
<evidence type="ECO:0000313" key="3">
    <source>
        <dbReference type="Proteomes" id="UP000243723"/>
    </source>
</evidence>
<keyword evidence="3" id="KW-1185">Reference proteome</keyword>
<protein>
    <submittedName>
        <fullName evidence="1">Uncharacterized protein</fullName>
    </submittedName>
</protein>
<evidence type="ECO:0000313" key="2">
    <source>
        <dbReference type="EMBL" id="TKX21511.1"/>
    </source>
</evidence>
<evidence type="ECO:0000313" key="4">
    <source>
        <dbReference type="Proteomes" id="UP000308133"/>
    </source>
</evidence>
<dbReference type="OrthoDB" id="3916381at2759"/>
<comment type="caution">
    <text evidence="1">The sequence shown here is derived from an EMBL/GenBank/DDBJ whole genome shotgun (WGS) entry which is preliminary data.</text>
</comment>
<name>A0A2P7ZDG6_9PEZI</name>
<dbReference type="EMBL" id="NHZQ01000236">
    <property type="protein sequence ID" value="PSK46248.1"/>
    <property type="molecule type" value="Genomic_DNA"/>
</dbReference>
<dbReference type="Proteomes" id="UP000308133">
    <property type="component" value="Unassembled WGS sequence"/>
</dbReference>
<reference evidence="2 4" key="2">
    <citation type="submission" date="2018-02" db="EMBL/GenBank/DDBJ databases">
        <title>Draft genome sequences of Elsinoe sp., causing black scab on jojoba.</title>
        <authorList>
            <person name="Stodart B."/>
            <person name="Jeffress S."/>
            <person name="Ash G."/>
            <person name="Arun Chinnappa K."/>
        </authorList>
    </citation>
    <scope>NUCLEOTIDE SEQUENCE [LARGE SCALE GENOMIC DNA]</scope>
    <source>
        <strain evidence="2 4">Hillstone_2</strain>
    </source>
</reference>
<accession>A0A2P7ZDG6</accession>
<gene>
    <name evidence="1" type="ORF">B9Z65_5216</name>
    <name evidence="2" type="ORF">C1H76_6007</name>
</gene>
<sequence>MYTVNDIPSLRQQTLANAGFMFRNEKTSSWGGLAPNFDIVITTIPDGSYAASIVDVNNGELYLTGDTDAQPGMAAYKLFDLTCDKLANTLRTMEPRQSTGATQAIHAEKA</sequence>
<proteinExistence type="predicted"/>